<dbReference type="Proteomes" id="UP001162992">
    <property type="component" value="Chromosome 17"/>
</dbReference>
<proteinExistence type="predicted"/>
<gene>
    <name evidence="1" type="ORF">O6H91_17G043400</name>
</gene>
<name>A0ACC2B662_DIPCM</name>
<comment type="caution">
    <text evidence="1">The sequence shown here is derived from an EMBL/GenBank/DDBJ whole genome shotgun (WGS) entry which is preliminary data.</text>
</comment>
<evidence type="ECO:0000313" key="1">
    <source>
        <dbReference type="EMBL" id="KAJ7525258.1"/>
    </source>
</evidence>
<dbReference type="EMBL" id="CM055108">
    <property type="protein sequence ID" value="KAJ7525258.1"/>
    <property type="molecule type" value="Genomic_DNA"/>
</dbReference>
<sequence length="496" mass="54938">MAVQSFRMVNSELQNHTNSEIENGLPKGLQMFPGEIDEDNNVHHRNGTVWTAAAHIITAVIGSGVLSLAWSIAQMGWIAGPIVLLFFAYVTYHTSILLADCYRSPDPVTGKRNQTYMDAIRANLGRPVQVWMCGFVQYTNLWATAVGYTITAAISAVAIKRSDCFHSSGDNAPCHISNNPYMAGFGVVEIIFSQVPDFDRLWWLSIVAAIMSFTYSTIGLGLGIGKLIENKHLRGTITGISIGHATGELSKAQKGWQVLQSLGNIAFAYSFSMILIEIQDTLKSPPAENKTMKKATLIGVCTTTFFYMTIGCVGYATFGNSAPGNLLTGFGFYNPYWLVDFANACIVVHLVGAYQVYSQPLFAVVENWASKKWPKSRFIHHEYIVDVPCYGALPLNLFRLIWRTIFVIATTIVAMLLPFFNDVVGLVGAYGFWPLTVYFPIEMYINQKKIVPWTSQWIGLETLSVFCLLISIAAGIGSIEGIIQDLKHYTPFKTTY</sequence>
<reference evidence="2" key="1">
    <citation type="journal article" date="2024" name="Proc. Natl. Acad. Sci. U.S.A.">
        <title>Extraordinary preservation of gene collinearity over three hundred million years revealed in homosporous lycophytes.</title>
        <authorList>
            <person name="Li C."/>
            <person name="Wickell D."/>
            <person name="Kuo L.Y."/>
            <person name="Chen X."/>
            <person name="Nie B."/>
            <person name="Liao X."/>
            <person name="Peng D."/>
            <person name="Ji J."/>
            <person name="Jenkins J."/>
            <person name="Williams M."/>
            <person name="Shu S."/>
            <person name="Plott C."/>
            <person name="Barry K."/>
            <person name="Rajasekar S."/>
            <person name="Grimwood J."/>
            <person name="Han X."/>
            <person name="Sun S."/>
            <person name="Hou Z."/>
            <person name="He W."/>
            <person name="Dai G."/>
            <person name="Sun C."/>
            <person name="Schmutz J."/>
            <person name="Leebens-Mack J.H."/>
            <person name="Li F.W."/>
            <person name="Wang L."/>
        </authorList>
    </citation>
    <scope>NUCLEOTIDE SEQUENCE [LARGE SCALE GENOMIC DNA]</scope>
    <source>
        <strain evidence="2">cv. PW_Plant_1</strain>
    </source>
</reference>
<evidence type="ECO:0000313" key="2">
    <source>
        <dbReference type="Proteomes" id="UP001162992"/>
    </source>
</evidence>
<accession>A0ACC2B662</accession>
<keyword evidence="2" id="KW-1185">Reference proteome</keyword>
<protein>
    <submittedName>
        <fullName evidence="1">Uncharacterized protein</fullName>
    </submittedName>
</protein>
<organism evidence="1 2">
    <name type="scientific">Diphasiastrum complanatum</name>
    <name type="common">Issler's clubmoss</name>
    <name type="synonym">Lycopodium complanatum</name>
    <dbReference type="NCBI Taxonomy" id="34168"/>
    <lineage>
        <taxon>Eukaryota</taxon>
        <taxon>Viridiplantae</taxon>
        <taxon>Streptophyta</taxon>
        <taxon>Embryophyta</taxon>
        <taxon>Tracheophyta</taxon>
        <taxon>Lycopodiopsida</taxon>
        <taxon>Lycopodiales</taxon>
        <taxon>Lycopodiaceae</taxon>
        <taxon>Lycopodioideae</taxon>
        <taxon>Diphasiastrum</taxon>
    </lineage>
</organism>